<evidence type="ECO:0000313" key="8">
    <source>
        <dbReference type="EMBL" id="ABL78583.1"/>
    </source>
</evidence>
<dbReference type="GO" id="GO:0005886">
    <property type="term" value="C:plasma membrane"/>
    <property type="evidence" value="ECO:0007669"/>
    <property type="project" value="UniProtKB-SubCell"/>
</dbReference>
<name>A1RZF3_THEPD</name>
<gene>
    <name evidence="8" type="ordered locus">Tpen_1185</name>
</gene>
<feature type="transmembrane region" description="Helical" evidence="7">
    <location>
        <begin position="190"/>
        <end position="208"/>
    </location>
</feature>
<organism evidence="8 9">
    <name type="scientific">Thermofilum pendens (strain DSM 2475 / Hrk 5)</name>
    <dbReference type="NCBI Taxonomy" id="368408"/>
    <lineage>
        <taxon>Archaea</taxon>
        <taxon>Thermoproteota</taxon>
        <taxon>Thermoprotei</taxon>
        <taxon>Thermofilales</taxon>
        <taxon>Thermofilaceae</taxon>
        <taxon>Thermofilum</taxon>
    </lineage>
</organism>
<evidence type="ECO:0000313" key="9">
    <source>
        <dbReference type="Proteomes" id="UP000000641"/>
    </source>
</evidence>
<keyword evidence="9" id="KW-1185">Reference proteome</keyword>
<evidence type="ECO:0000256" key="3">
    <source>
        <dbReference type="ARBA" id="ARBA00022475"/>
    </source>
</evidence>
<feature type="transmembrane region" description="Helical" evidence="7">
    <location>
        <begin position="149"/>
        <end position="169"/>
    </location>
</feature>
<dbReference type="KEGG" id="tpe:Tpen_1185"/>
<protein>
    <recommendedName>
        <fullName evidence="7">UPF0056 membrane protein</fullName>
    </recommendedName>
</protein>
<reference evidence="9" key="1">
    <citation type="journal article" date="2008" name="J. Bacteriol.">
        <title>Genome sequence of Thermofilum pendens reveals an exceptional loss of biosynthetic pathways without genome reduction.</title>
        <authorList>
            <person name="Anderson I."/>
            <person name="Rodriguez J."/>
            <person name="Susanti D."/>
            <person name="Porat I."/>
            <person name="Reich C."/>
            <person name="Ulrich L.E."/>
            <person name="Elkins J.G."/>
            <person name="Mavromatis K."/>
            <person name="Lykidis A."/>
            <person name="Kim E."/>
            <person name="Thompson L.S."/>
            <person name="Nolan M."/>
            <person name="Land M."/>
            <person name="Copeland A."/>
            <person name="Lapidus A."/>
            <person name="Lucas S."/>
            <person name="Detter C."/>
            <person name="Zhulin I.B."/>
            <person name="Olsen G.J."/>
            <person name="Whitman W."/>
            <person name="Mukhopadhyay B."/>
            <person name="Bristow J."/>
            <person name="Kyrpides N."/>
        </authorList>
    </citation>
    <scope>NUCLEOTIDE SEQUENCE [LARGE SCALE GENOMIC DNA]</scope>
    <source>
        <strain evidence="9">DSM 2475 / Hrk 5</strain>
    </source>
</reference>
<dbReference type="EnsemblBacteria" id="ABL78583">
    <property type="protein sequence ID" value="ABL78583"/>
    <property type="gene ID" value="Tpen_1185"/>
</dbReference>
<sequence length="213" mass="23407">MYHDIFKKARLTRAVGFVVESLKELWDTFLMLFIVVDSIGNIPIFYSLTSGMGREERIKIFEKSVAVASALLVFFAVFGYPFFQYYGVSFTDFKIAGGLLLLIIALQGVFGRVEAEALRSEDLAVVPMATPLLAGPGAIYMVMYLNSVYGLLPTLVSIALNTLASYLILTKSNVLLEKAGKNTILVLSRIFSLLLAVLAVSLIRSGIYEALRG</sequence>
<evidence type="ECO:0000256" key="2">
    <source>
        <dbReference type="ARBA" id="ARBA00009784"/>
    </source>
</evidence>
<evidence type="ECO:0000256" key="1">
    <source>
        <dbReference type="ARBA" id="ARBA00004651"/>
    </source>
</evidence>
<evidence type="ECO:0000256" key="7">
    <source>
        <dbReference type="RuleBase" id="RU362048"/>
    </source>
</evidence>
<feature type="transmembrane region" description="Helical" evidence="7">
    <location>
        <begin position="95"/>
        <end position="111"/>
    </location>
</feature>
<feature type="transmembrane region" description="Helical" evidence="7">
    <location>
        <begin position="29"/>
        <end position="48"/>
    </location>
</feature>
<keyword evidence="6 7" id="KW-0472">Membrane</keyword>
<dbReference type="AlphaFoldDB" id="A1RZF3"/>
<keyword evidence="5 7" id="KW-1133">Transmembrane helix</keyword>
<keyword evidence="3" id="KW-1003">Cell membrane</keyword>
<feature type="transmembrane region" description="Helical" evidence="7">
    <location>
        <begin position="60"/>
        <end position="83"/>
    </location>
</feature>
<feature type="transmembrane region" description="Helical" evidence="7">
    <location>
        <begin position="123"/>
        <end position="143"/>
    </location>
</feature>
<dbReference type="HOGENOM" id="CLU_079909_0_0_2"/>
<evidence type="ECO:0000256" key="5">
    <source>
        <dbReference type="ARBA" id="ARBA00022989"/>
    </source>
</evidence>
<evidence type="ECO:0000256" key="6">
    <source>
        <dbReference type="ARBA" id="ARBA00023136"/>
    </source>
</evidence>
<dbReference type="EMBL" id="CP000505">
    <property type="protein sequence ID" value="ABL78583.1"/>
    <property type="molecule type" value="Genomic_DNA"/>
</dbReference>
<proteinExistence type="inferred from homology"/>
<dbReference type="NCBIfam" id="TIGR00427">
    <property type="entry name" value="NAAT family transporter"/>
    <property type="match status" value="1"/>
</dbReference>
<evidence type="ECO:0000256" key="4">
    <source>
        <dbReference type="ARBA" id="ARBA00022692"/>
    </source>
</evidence>
<keyword evidence="4 7" id="KW-0812">Transmembrane</keyword>
<dbReference type="Proteomes" id="UP000000641">
    <property type="component" value="Chromosome"/>
</dbReference>
<dbReference type="STRING" id="368408.Tpen_1185"/>
<comment type="similarity">
    <text evidence="2 7">Belongs to the UPF0056 (MarC) family.</text>
</comment>
<dbReference type="PANTHER" id="PTHR33508">
    <property type="entry name" value="UPF0056 MEMBRANE PROTEIN YHCE"/>
    <property type="match status" value="1"/>
</dbReference>
<comment type="subcellular location">
    <subcellularLocation>
        <location evidence="1 7">Cell membrane</location>
        <topology evidence="1 7">Multi-pass membrane protein</topology>
    </subcellularLocation>
</comment>
<dbReference type="eggNOG" id="arCOG01997">
    <property type="taxonomic scope" value="Archaea"/>
</dbReference>
<dbReference type="InterPro" id="IPR002771">
    <property type="entry name" value="Multi_antbiot-R_MarC"/>
</dbReference>
<dbReference type="Pfam" id="PF01914">
    <property type="entry name" value="MarC"/>
    <property type="match status" value="1"/>
</dbReference>
<dbReference type="PANTHER" id="PTHR33508:SF1">
    <property type="entry name" value="UPF0056 MEMBRANE PROTEIN YHCE"/>
    <property type="match status" value="1"/>
</dbReference>
<accession>A1RZF3</accession>